<sequence>MFMKKKLLIGVFVFLVTAGAAFLFLHSSKEAAEEKDVVLAYVDEEPIYVNEWKLIYHRMRTIHRLEKTEEEIQQLALEEAVRIKVQQIEAKKHGIIKAFSYKNFKKQLEEENQRREKALKNGEKVYGPVSFDESAFYDYTLSNTVIKLKEALAGDTFVPTAEELKKLYESKKQRYKKSDTIKVSHIEISFINNQNDVDEKLKEDARNKINEVKKRLNQGESFAKLAKEYNESKQVEEFVMDESTARQDANVRAAIKEKAENLKPGTYSEIFEFNGAYNMIKTIEKKSAGYYTLDEVKVEIKARYIDEKYEAYMDEKVHAASVKIEKDVVAKLKE</sequence>
<dbReference type="PANTHER" id="PTHR47245">
    <property type="entry name" value="PEPTIDYLPROLYL ISOMERASE"/>
    <property type="match status" value="1"/>
</dbReference>
<reference evidence="9 10" key="1">
    <citation type="submission" date="2020-09" db="EMBL/GenBank/DDBJ databases">
        <title>Draft Genome Sequences of Oil-Oxidizing Bacteria Halomonas titanicae, Marinobacter lutaoensis, and Virgibacillus halodenitrificans Isolated from Highly Saline Environments.</title>
        <authorList>
            <person name="Grouzdev D.S."/>
            <person name="Sokolova D.S."/>
            <person name="Semenova E.M."/>
            <person name="Borzenkov I.A."/>
            <person name="Bidzhieva S.K."/>
            <person name="Poltaraus A.B."/>
            <person name="Nazina T.N."/>
        </authorList>
    </citation>
    <scope>NUCLEOTIDE SEQUENCE [LARGE SCALE GENOMIC DNA]</scope>
    <source>
        <strain evidence="9 10">VKM B-3472D</strain>
    </source>
</reference>
<evidence type="ECO:0000256" key="2">
    <source>
        <dbReference type="ARBA" id="ARBA00013194"/>
    </source>
</evidence>
<evidence type="ECO:0000313" key="10">
    <source>
        <dbReference type="Proteomes" id="UP000621631"/>
    </source>
</evidence>
<protein>
    <recommendedName>
        <fullName evidence="2">peptidylprolyl isomerase</fullName>
        <ecNumber evidence="2">5.2.1.8</ecNumber>
    </recommendedName>
</protein>
<dbReference type="EC" id="5.2.1.8" evidence="2"/>
<feature type="domain" description="PpiC" evidence="8">
    <location>
        <begin position="178"/>
        <end position="284"/>
    </location>
</feature>
<evidence type="ECO:0000256" key="4">
    <source>
        <dbReference type="ARBA" id="ARBA00023110"/>
    </source>
</evidence>
<dbReference type="PANTHER" id="PTHR47245:SF1">
    <property type="entry name" value="FOLDASE PROTEIN PRSA"/>
    <property type="match status" value="1"/>
</dbReference>
<dbReference type="InterPro" id="IPR000297">
    <property type="entry name" value="PPIase_PpiC"/>
</dbReference>
<keyword evidence="4 6" id="KW-0697">Rotamase</keyword>
<keyword evidence="7" id="KW-0175">Coiled coil</keyword>
<keyword evidence="3" id="KW-0732">Signal</keyword>
<dbReference type="RefSeq" id="WP_189776767.1">
    <property type="nucleotide sequence ID" value="NZ_JACWEZ010000001.1"/>
</dbReference>
<dbReference type="PROSITE" id="PS50198">
    <property type="entry name" value="PPIC_PPIASE_2"/>
    <property type="match status" value="1"/>
</dbReference>
<gene>
    <name evidence="9" type="ORF">IC602_01810</name>
</gene>
<dbReference type="InterPro" id="IPR050245">
    <property type="entry name" value="PrsA_foldase"/>
</dbReference>
<dbReference type="SUPFAM" id="SSF54534">
    <property type="entry name" value="FKBP-like"/>
    <property type="match status" value="1"/>
</dbReference>
<dbReference type="Gene3D" id="3.10.50.40">
    <property type="match status" value="1"/>
</dbReference>
<comment type="caution">
    <text evidence="9">The sequence shown here is derived from an EMBL/GenBank/DDBJ whole genome shotgun (WGS) entry which is preliminary data.</text>
</comment>
<name>A0ABR7VKG4_VIRHA</name>
<evidence type="ECO:0000256" key="1">
    <source>
        <dbReference type="ARBA" id="ARBA00000971"/>
    </source>
</evidence>
<evidence type="ECO:0000256" key="7">
    <source>
        <dbReference type="SAM" id="Coils"/>
    </source>
</evidence>
<proteinExistence type="predicted"/>
<dbReference type="InterPro" id="IPR027304">
    <property type="entry name" value="Trigger_fact/SurA_dom_sf"/>
</dbReference>
<dbReference type="SUPFAM" id="SSF109998">
    <property type="entry name" value="Triger factor/SurA peptide-binding domain-like"/>
    <property type="match status" value="1"/>
</dbReference>
<evidence type="ECO:0000256" key="6">
    <source>
        <dbReference type="PROSITE-ProRule" id="PRU00278"/>
    </source>
</evidence>
<evidence type="ECO:0000256" key="5">
    <source>
        <dbReference type="ARBA" id="ARBA00023235"/>
    </source>
</evidence>
<keyword evidence="5 6" id="KW-0413">Isomerase</keyword>
<dbReference type="Proteomes" id="UP000621631">
    <property type="component" value="Unassembled WGS sequence"/>
</dbReference>
<accession>A0ABR7VKG4</accession>
<evidence type="ECO:0000259" key="8">
    <source>
        <dbReference type="PROSITE" id="PS50198"/>
    </source>
</evidence>
<dbReference type="EMBL" id="JACWEZ010000001">
    <property type="protein sequence ID" value="MBD1221342.1"/>
    <property type="molecule type" value="Genomic_DNA"/>
</dbReference>
<evidence type="ECO:0000256" key="3">
    <source>
        <dbReference type="ARBA" id="ARBA00022729"/>
    </source>
</evidence>
<dbReference type="GO" id="GO:0016853">
    <property type="term" value="F:isomerase activity"/>
    <property type="evidence" value="ECO:0007669"/>
    <property type="project" value="UniProtKB-KW"/>
</dbReference>
<dbReference type="InterPro" id="IPR046357">
    <property type="entry name" value="PPIase_dom_sf"/>
</dbReference>
<dbReference type="Pfam" id="PF13145">
    <property type="entry name" value="Rotamase_2"/>
    <property type="match status" value="1"/>
</dbReference>
<keyword evidence="10" id="KW-1185">Reference proteome</keyword>
<evidence type="ECO:0000313" key="9">
    <source>
        <dbReference type="EMBL" id="MBD1221342.1"/>
    </source>
</evidence>
<organism evidence="9 10">
    <name type="scientific">Virgibacillus halodenitrificans</name>
    <name type="common">Bacillus halodenitrificans</name>
    <dbReference type="NCBI Taxonomy" id="1482"/>
    <lineage>
        <taxon>Bacteria</taxon>
        <taxon>Bacillati</taxon>
        <taxon>Bacillota</taxon>
        <taxon>Bacilli</taxon>
        <taxon>Bacillales</taxon>
        <taxon>Bacillaceae</taxon>
        <taxon>Virgibacillus</taxon>
    </lineage>
</organism>
<comment type="catalytic activity">
    <reaction evidence="1">
        <text>[protein]-peptidylproline (omega=180) = [protein]-peptidylproline (omega=0)</text>
        <dbReference type="Rhea" id="RHEA:16237"/>
        <dbReference type="Rhea" id="RHEA-COMP:10747"/>
        <dbReference type="Rhea" id="RHEA-COMP:10748"/>
        <dbReference type="ChEBI" id="CHEBI:83833"/>
        <dbReference type="ChEBI" id="CHEBI:83834"/>
        <dbReference type="EC" id="5.2.1.8"/>
    </reaction>
</comment>
<feature type="coiled-coil region" evidence="7">
    <location>
        <begin position="58"/>
        <end position="125"/>
    </location>
</feature>